<dbReference type="PANTHER" id="PTHR45348:SF2">
    <property type="entry name" value="ZINC-TYPE ALCOHOL DEHYDROGENASE-LIKE PROTEIN C2E1P3.01"/>
    <property type="match status" value="1"/>
</dbReference>
<dbReference type="OrthoDB" id="48317at2759"/>
<name>A0A2J6RC92_HYAVF</name>
<dbReference type="GO" id="GO:0016651">
    <property type="term" value="F:oxidoreductase activity, acting on NAD(P)H"/>
    <property type="evidence" value="ECO:0007669"/>
    <property type="project" value="InterPro"/>
</dbReference>
<gene>
    <name evidence="4" type="ORF">L207DRAFT_546527</name>
</gene>
<dbReference type="SMART" id="SM00829">
    <property type="entry name" value="PKS_ER"/>
    <property type="match status" value="1"/>
</dbReference>
<dbReference type="Pfam" id="PF08240">
    <property type="entry name" value="ADH_N"/>
    <property type="match status" value="1"/>
</dbReference>
<evidence type="ECO:0000256" key="2">
    <source>
        <dbReference type="ARBA" id="ARBA00023002"/>
    </source>
</evidence>
<evidence type="ECO:0000256" key="1">
    <source>
        <dbReference type="ARBA" id="ARBA00008072"/>
    </source>
</evidence>
<dbReference type="CDD" id="cd08249">
    <property type="entry name" value="enoyl_reductase_like"/>
    <property type="match status" value="1"/>
</dbReference>
<dbReference type="Gene3D" id="3.40.50.720">
    <property type="entry name" value="NAD(P)-binding Rossmann-like Domain"/>
    <property type="match status" value="1"/>
</dbReference>
<dbReference type="AlphaFoldDB" id="A0A2J6RC92"/>
<keyword evidence="2" id="KW-0560">Oxidoreductase</keyword>
<proteinExistence type="inferred from homology"/>
<organism evidence="4 5">
    <name type="scientific">Hyaloscypha variabilis (strain UAMH 11265 / GT02V1 / F)</name>
    <name type="common">Meliniomyces variabilis</name>
    <dbReference type="NCBI Taxonomy" id="1149755"/>
    <lineage>
        <taxon>Eukaryota</taxon>
        <taxon>Fungi</taxon>
        <taxon>Dikarya</taxon>
        <taxon>Ascomycota</taxon>
        <taxon>Pezizomycotina</taxon>
        <taxon>Leotiomycetes</taxon>
        <taxon>Helotiales</taxon>
        <taxon>Hyaloscyphaceae</taxon>
        <taxon>Hyaloscypha</taxon>
        <taxon>Hyaloscypha variabilis</taxon>
    </lineage>
</organism>
<dbReference type="InterPro" id="IPR047122">
    <property type="entry name" value="Trans-enoyl_RdTase-like"/>
</dbReference>
<dbReference type="InterPro" id="IPR036291">
    <property type="entry name" value="NAD(P)-bd_dom_sf"/>
</dbReference>
<dbReference type="InterPro" id="IPR013149">
    <property type="entry name" value="ADH-like_C"/>
</dbReference>
<dbReference type="SUPFAM" id="SSF50129">
    <property type="entry name" value="GroES-like"/>
    <property type="match status" value="1"/>
</dbReference>
<evidence type="ECO:0000313" key="4">
    <source>
        <dbReference type="EMBL" id="PMD36117.1"/>
    </source>
</evidence>
<dbReference type="InterPro" id="IPR013154">
    <property type="entry name" value="ADH-like_N"/>
</dbReference>
<sequence length="332" mass="35632">MPPQNKAAWLRAPATPLSVGSAPYTPPGPQELVIKNGAVAINPVDWVIPDKRGMMFKWIKDPFILGTDVAGEVVEVGSAVTRFKVGDRRIMTRAKGAFQLYTVLVDHMTSPIPPTLSFEQAAVLPLALSTAACGLFLQDQLALSLPTIPHPKPRGKTLLIWGGATSVGCNAIQLAVAAGYKVITTSSPQNFELMKKLGASQVFDYKSKTVIPDITGACNGDKFISMATYPLPDPPPTTFVIPRTVFHLLSKNLEYWIKSKLRGIKLGTIFADTAIGKAIYVDFLGDALKDGSYIAAPEAYIVGHGLEAVNKAFEVSKKGVRAKKVVVSLAES</sequence>
<dbReference type="InterPro" id="IPR020843">
    <property type="entry name" value="ER"/>
</dbReference>
<dbReference type="EMBL" id="KZ613951">
    <property type="protein sequence ID" value="PMD36117.1"/>
    <property type="molecule type" value="Genomic_DNA"/>
</dbReference>
<dbReference type="STRING" id="1149755.A0A2J6RC92"/>
<dbReference type="Proteomes" id="UP000235786">
    <property type="component" value="Unassembled WGS sequence"/>
</dbReference>
<dbReference type="Gene3D" id="3.90.180.10">
    <property type="entry name" value="Medium-chain alcohol dehydrogenases, catalytic domain"/>
    <property type="match status" value="1"/>
</dbReference>
<accession>A0A2J6RC92</accession>
<comment type="similarity">
    <text evidence="1">Belongs to the zinc-containing alcohol dehydrogenase family.</text>
</comment>
<dbReference type="InterPro" id="IPR011032">
    <property type="entry name" value="GroES-like_sf"/>
</dbReference>
<evidence type="ECO:0000313" key="5">
    <source>
        <dbReference type="Proteomes" id="UP000235786"/>
    </source>
</evidence>
<protein>
    <submittedName>
        <fullName evidence="4">GroES-like protein</fullName>
    </submittedName>
</protein>
<dbReference type="PANTHER" id="PTHR45348">
    <property type="entry name" value="HYPOTHETICAL OXIDOREDUCTASE (EUROFUNG)"/>
    <property type="match status" value="1"/>
</dbReference>
<keyword evidence="5" id="KW-1185">Reference proteome</keyword>
<feature type="domain" description="Enoyl reductase (ER)" evidence="3">
    <location>
        <begin position="14"/>
        <end position="327"/>
    </location>
</feature>
<dbReference type="Pfam" id="PF00107">
    <property type="entry name" value="ADH_zinc_N"/>
    <property type="match status" value="1"/>
</dbReference>
<reference evidence="4 5" key="1">
    <citation type="submission" date="2016-04" db="EMBL/GenBank/DDBJ databases">
        <title>A degradative enzymes factory behind the ericoid mycorrhizal symbiosis.</title>
        <authorList>
            <consortium name="DOE Joint Genome Institute"/>
            <person name="Martino E."/>
            <person name="Morin E."/>
            <person name="Grelet G."/>
            <person name="Kuo A."/>
            <person name="Kohler A."/>
            <person name="Daghino S."/>
            <person name="Barry K."/>
            <person name="Choi C."/>
            <person name="Cichocki N."/>
            <person name="Clum A."/>
            <person name="Copeland A."/>
            <person name="Hainaut M."/>
            <person name="Haridas S."/>
            <person name="Labutti K."/>
            <person name="Lindquist E."/>
            <person name="Lipzen A."/>
            <person name="Khouja H.-R."/>
            <person name="Murat C."/>
            <person name="Ohm R."/>
            <person name="Olson A."/>
            <person name="Spatafora J."/>
            <person name="Veneault-Fourrey C."/>
            <person name="Henrissat B."/>
            <person name="Grigoriev I."/>
            <person name="Martin F."/>
            <person name="Perotto S."/>
        </authorList>
    </citation>
    <scope>NUCLEOTIDE SEQUENCE [LARGE SCALE GENOMIC DNA]</scope>
    <source>
        <strain evidence="4 5">F</strain>
    </source>
</reference>
<evidence type="ECO:0000259" key="3">
    <source>
        <dbReference type="SMART" id="SM00829"/>
    </source>
</evidence>
<dbReference type="SUPFAM" id="SSF51735">
    <property type="entry name" value="NAD(P)-binding Rossmann-fold domains"/>
    <property type="match status" value="1"/>
</dbReference>